<accession>A0A0C3NZK0</accession>
<organism evidence="1 2">
    <name type="scientific">Pisolithus tinctorius Marx 270</name>
    <dbReference type="NCBI Taxonomy" id="870435"/>
    <lineage>
        <taxon>Eukaryota</taxon>
        <taxon>Fungi</taxon>
        <taxon>Dikarya</taxon>
        <taxon>Basidiomycota</taxon>
        <taxon>Agaricomycotina</taxon>
        <taxon>Agaricomycetes</taxon>
        <taxon>Agaricomycetidae</taxon>
        <taxon>Boletales</taxon>
        <taxon>Sclerodermatineae</taxon>
        <taxon>Pisolithaceae</taxon>
        <taxon>Pisolithus</taxon>
    </lineage>
</organism>
<protein>
    <submittedName>
        <fullName evidence="1">Uncharacterized protein</fullName>
    </submittedName>
</protein>
<reference evidence="1 2" key="1">
    <citation type="submission" date="2014-04" db="EMBL/GenBank/DDBJ databases">
        <authorList>
            <consortium name="DOE Joint Genome Institute"/>
            <person name="Kuo A."/>
            <person name="Kohler A."/>
            <person name="Costa M.D."/>
            <person name="Nagy L.G."/>
            <person name="Floudas D."/>
            <person name="Copeland A."/>
            <person name="Barry K.W."/>
            <person name="Cichocki N."/>
            <person name="Veneault-Fourrey C."/>
            <person name="LaButti K."/>
            <person name="Lindquist E.A."/>
            <person name="Lipzen A."/>
            <person name="Lundell T."/>
            <person name="Morin E."/>
            <person name="Murat C."/>
            <person name="Sun H."/>
            <person name="Tunlid A."/>
            <person name="Henrissat B."/>
            <person name="Grigoriev I.V."/>
            <person name="Hibbett D.S."/>
            <person name="Martin F."/>
            <person name="Nordberg H.P."/>
            <person name="Cantor M.N."/>
            <person name="Hua S.X."/>
        </authorList>
    </citation>
    <scope>NUCLEOTIDE SEQUENCE [LARGE SCALE GENOMIC DNA]</scope>
    <source>
        <strain evidence="1 2">Marx 270</strain>
    </source>
</reference>
<name>A0A0C3NZK0_PISTI</name>
<sequence>MRIIILQVVVYAYGHFVLYLPQCSSLIVQFLLRLLCTRNSQIPLPHTRFRRSTLYCRDMVCPAIANTVTQRIEDKSSISFATHFHQGVCCDLESRLQPSKCTPYCTHGQSVGVHHPQ</sequence>
<dbReference type="AlphaFoldDB" id="A0A0C3NZK0"/>
<proteinExistence type="predicted"/>
<evidence type="ECO:0000313" key="1">
    <source>
        <dbReference type="EMBL" id="KIO00721.1"/>
    </source>
</evidence>
<keyword evidence="2" id="KW-1185">Reference proteome</keyword>
<evidence type="ECO:0000313" key="2">
    <source>
        <dbReference type="Proteomes" id="UP000054217"/>
    </source>
</evidence>
<dbReference type="EMBL" id="KN831994">
    <property type="protein sequence ID" value="KIO00721.1"/>
    <property type="molecule type" value="Genomic_DNA"/>
</dbReference>
<dbReference type="Proteomes" id="UP000054217">
    <property type="component" value="Unassembled WGS sequence"/>
</dbReference>
<dbReference type="InParanoid" id="A0A0C3NZK0"/>
<dbReference type="HOGENOM" id="CLU_2085771_0_0_1"/>
<gene>
    <name evidence="1" type="ORF">M404DRAFT_759675</name>
</gene>
<reference evidence="2" key="2">
    <citation type="submission" date="2015-01" db="EMBL/GenBank/DDBJ databases">
        <title>Evolutionary Origins and Diversification of the Mycorrhizal Mutualists.</title>
        <authorList>
            <consortium name="DOE Joint Genome Institute"/>
            <consortium name="Mycorrhizal Genomics Consortium"/>
            <person name="Kohler A."/>
            <person name="Kuo A."/>
            <person name="Nagy L.G."/>
            <person name="Floudas D."/>
            <person name="Copeland A."/>
            <person name="Barry K.W."/>
            <person name="Cichocki N."/>
            <person name="Veneault-Fourrey C."/>
            <person name="LaButti K."/>
            <person name="Lindquist E.A."/>
            <person name="Lipzen A."/>
            <person name="Lundell T."/>
            <person name="Morin E."/>
            <person name="Murat C."/>
            <person name="Riley R."/>
            <person name="Ohm R."/>
            <person name="Sun H."/>
            <person name="Tunlid A."/>
            <person name="Henrissat B."/>
            <person name="Grigoriev I.V."/>
            <person name="Hibbett D.S."/>
            <person name="Martin F."/>
        </authorList>
    </citation>
    <scope>NUCLEOTIDE SEQUENCE [LARGE SCALE GENOMIC DNA]</scope>
    <source>
        <strain evidence="2">Marx 270</strain>
    </source>
</reference>